<organism evidence="1 2">
    <name type="scientific">Mucuna pruriens</name>
    <name type="common">Velvet bean</name>
    <name type="synonym">Dolichos pruriens</name>
    <dbReference type="NCBI Taxonomy" id="157652"/>
    <lineage>
        <taxon>Eukaryota</taxon>
        <taxon>Viridiplantae</taxon>
        <taxon>Streptophyta</taxon>
        <taxon>Embryophyta</taxon>
        <taxon>Tracheophyta</taxon>
        <taxon>Spermatophyta</taxon>
        <taxon>Magnoliopsida</taxon>
        <taxon>eudicotyledons</taxon>
        <taxon>Gunneridae</taxon>
        <taxon>Pentapetalae</taxon>
        <taxon>rosids</taxon>
        <taxon>fabids</taxon>
        <taxon>Fabales</taxon>
        <taxon>Fabaceae</taxon>
        <taxon>Papilionoideae</taxon>
        <taxon>50 kb inversion clade</taxon>
        <taxon>NPAAA clade</taxon>
        <taxon>indigoferoid/millettioid clade</taxon>
        <taxon>Phaseoleae</taxon>
        <taxon>Mucuna</taxon>
    </lineage>
</organism>
<protein>
    <submittedName>
        <fullName evidence="1">Uncharacterized protein</fullName>
    </submittedName>
</protein>
<sequence length="122" mass="13647">MQGRPLLLYSTVSEKAINSVVVQETLERKLLISSTSKVILSKSSGGGKNRSSHQASFMEIELARRMSSNNKAEYEVLIVGLDLALESLFVLDEIHIGICGMHIRGRSMETQVLKVEYYWSTL</sequence>
<feature type="non-terminal residue" evidence="1">
    <location>
        <position position="1"/>
    </location>
</feature>
<evidence type="ECO:0000313" key="2">
    <source>
        <dbReference type="Proteomes" id="UP000257109"/>
    </source>
</evidence>
<evidence type="ECO:0000313" key="1">
    <source>
        <dbReference type="EMBL" id="RDX93316.1"/>
    </source>
</evidence>
<dbReference type="EMBL" id="QJKJ01004641">
    <property type="protein sequence ID" value="RDX93316.1"/>
    <property type="molecule type" value="Genomic_DNA"/>
</dbReference>
<gene>
    <name evidence="1" type="ORF">CR513_24441</name>
</gene>
<accession>A0A371GS45</accession>
<reference evidence="1" key="1">
    <citation type="submission" date="2018-05" db="EMBL/GenBank/DDBJ databases">
        <title>Draft genome of Mucuna pruriens seed.</title>
        <authorList>
            <person name="Nnadi N.E."/>
            <person name="Vos R."/>
            <person name="Hasami M.H."/>
            <person name="Devisetty U.K."/>
            <person name="Aguiy J.C."/>
        </authorList>
    </citation>
    <scope>NUCLEOTIDE SEQUENCE [LARGE SCALE GENOMIC DNA]</scope>
    <source>
        <strain evidence="1">JCA_2017</strain>
    </source>
</reference>
<name>A0A371GS45_MUCPR</name>
<comment type="caution">
    <text evidence="1">The sequence shown here is derived from an EMBL/GenBank/DDBJ whole genome shotgun (WGS) entry which is preliminary data.</text>
</comment>
<proteinExistence type="predicted"/>
<dbReference type="Proteomes" id="UP000257109">
    <property type="component" value="Unassembled WGS sequence"/>
</dbReference>
<keyword evidence="2" id="KW-1185">Reference proteome</keyword>
<dbReference type="AlphaFoldDB" id="A0A371GS45"/>